<comment type="subcellular location">
    <subcellularLocation>
        <location evidence="1">Cell membrane</location>
    </subcellularLocation>
</comment>
<evidence type="ECO:0000256" key="4">
    <source>
        <dbReference type="ARBA" id="ARBA00022475"/>
    </source>
</evidence>
<dbReference type="CDD" id="cd03225">
    <property type="entry name" value="ABC_cobalt_CbiO_domain1"/>
    <property type="match status" value="1"/>
</dbReference>
<dbReference type="PROSITE" id="PS50893">
    <property type="entry name" value="ABC_TRANSPORTER_2"/>
    <property type="match status" value="1"/>
</dbReference>
<dbReference type="GO" id="GO:0043190">
    <property type="term" value="C:ATP-binding cassette (ABC) transporter complex"/>
    <property type="evidence" value="ECO:0007669"/>
    <property type="project" value="TreeGrafter"/>
</dbReference>
<keyword evidence="8" id="KW-0472">Membrane</keyword>
<dbReference type="GO" id="GO:0042626">
    <property type="term" value="F:ATPase-coupled transmembrane transporter activity"/>
    <property type="evidence" value="ECO:0007669"/>
    <property type="project" value="TreeGrafter"/>
</dbReference>
<comment type="caution">
    <text evidence="10">The sequence shown here is derived from an EMBL/GenBank/DDBJ whole genome shotgun (WGS) entry which is preliminary data.</text>
</comment>
<organism evidence="10">
    <name type="scientific">Bellilinea caldifistulae</name>
    <dbReference type="NCBI Taxonomy" id="360411"/>
    <lineage>
        <taxon>Bacteria</taxon>
        <taxon>Bacillati</taxon>
        <taxon>Chloroflexota</taxon>
        <taxon>Anaerolineae</taxon>
        <taxon>Anaerolineales</taxon>
        <taxon>Anaerolineaceae</taxon>
        <taxon>Bellilinea</taxon>
    </lineage>
</organism>
<keyword evidence="3" id="KW-0813">Transport</keyword>
<evidence type="ECO:0000256" key="1">
    <source>
        <dbReference type="ARBA" id="ARBA00004236"/>
    </source>
</evidence>
<keyword evidence="7" id="KW-1278">Translocase</keyword>
<dbReference type="AlphaFoldDB" id="A0A7C4KYM5"/>
<evidence type="ECO:0000256" key="6">
    <source>
        <dbReference type="ARBA" id="ARBA00022840"/>
    </source>
</evidence>
<name>A0A7C4KYM5_9CHLR</name>
<reference evidence="10" key="1">
    <citation type="journal article" date="2020" name="mSystems">
        <title>Genome- and Community-Level Interaction Insights into Carbon Utilization and Element Cycling Functions of Hydrothermarchaeota in Hydrothermal Sediment.</title>
        <authorList>
            <person name="Zhou Z."/>
            <person name="Liu Y."/>
            <person name="Xu W."/>
            <person name="Pan J."/>
            <person name="Luo Z.H."/>
            <person name="Li M."/>
        </authorList>
    </citation>
    <scope>NUCLEOTIDE SEQUENCE [LARGE SCALE GENOMIC DNA]</scope>
    <source>
        <strain evidence="10">SpSt-556</strain>
    </source>
</reference>
<gene>
    <name evidence="10" type="ORF">ENT17_03910</name>
</gene>
<evidence type="ECO:0000313" key="10">
    <source>
        <dbReference type="EMBL" id="HGS86742.1"/>
    </source>
</evidence>
<dbReference type="PANTHER" id="PTHR43553:SF24">
    <property type="entry name" value="ENERGY-COUPLING FACTOR TRANSPORTER ATP-BINDING PROTEIN ECFA1"/>
    <property type="match status" value="1"/>
</dbReference>
<dbReference type="FunFam" id="3.40.50.300:FF:000224">
    <property type="entry name" value="Energy-coupling factor transporter ATP-binding protein EcfA"/>
    <property type="match status" value="1"/>
</dbReference>
<dbReference type="GO" id="GO:0005524">
    <property type="term" value="F:ATP binding"/>
    <property type="evidence" value="ECO:0007669"/>
    <property type="project" value="UniProtKB-KW"/>
</dbReference>
<feature type="domain" description="ABC transporter" evidence="9">
    <location>
        <begin position="8"/>
        <end position="243"/>
    </location>
</feature>
<sequence>MNVNEPFIRVVNLKYAYPDGTLALTEINLEIYDGEFIALIGQNGSGKTTLSKCLNGLLKPTSGDVIVEGLNSKSTPIVQMVNRVGYVFQNPDHQLFNSNCWDEIAYGPRNILLPEEEVKIRVEEAAEVVGLSPEYFESHPFFLSKGLRQRVAIASILALRPKVIIVDEPTTGQDSRQSYEIMDFLTRLNREHGHTIIIITHDMPIVARYARRVIAMADGKILADGETAEIFKQTSVLEQASLEPPQITRFAQRLERHGFDPGTLTVEQAVEQFRQIRERYVTRS</sequence>
<keyword evidence="5" id="KW-0547">Nucleotide-binding</keyword>
<dbReference type="SMART" id="SM00382">
    <property type="entry name" value="AAA"/>
    <property type="match status" value="1"/>
</dbReference>
<keyword evidence="6" id="KW-0067">ATP-binding</keyword>
<dbReference type="EMBL" id="DSXR01000048">
    <property type="protein sequence ID" value="HGS86742.1"/>
    <property type="molecule type" value="Genomic_DNA"/>
</dbReference>
<keyword evidence="4" id="KW-1003">Cell membrane</keyword>
<evidence type="ECO:0000256" key="5">
    <source>
        <dbReference type="ARBA" id="ARBA00022741"/>
    </source>
</evidence>
<dbReference type="GO" id="GO:0016887">
    <property type="term" value="F:ATP hydrolysis activity"/>
    <property type="evidence" value="ECO:0007669"/>
    <property type="project" value="InterPro"/>
</dbReference>
<dbReference type="Pfam" id="PF00005">
    <property type="entry name" value="ABC_tran"/>
    <property type="match status" value="1"/>
</dbReference>
<dbReference type="PANTHER" id="PTHR43553">
    <property type="entry name" value="HEAVY METAL TRANSPORTER"/>
    <property type="match status" value="1"/>
</dbReference>
<accession>A0A7C4KYM5</accession>
<dbReference type="SUPFAM" id="SSF52540">
    <property type="entry name" value="P-loop containing nucleoside triphosphate hydrolases"/>
    <property type="match status" value="1"/>
</dbReference>
<dbReference type="InterPro" id="IPR015856">
    <property type="entry name" value="ABC_transpr_CbiO/EcfA_su"/>
</dbReference>
<evidence type="ECO:0000256" key="2">
    <source>
        <dbReference type="ARBA" id="ARBA00005417"/>
    </source>
</evidence>
<evidence type="ECO:0000256" key="8">
    <source>
        <dbReference type="ARBA" id="ARBA00023136"/>
    </source>
</evidence>
<evidence type="ECO:0000256" key="7">
    <source>
        <dbReference type="ARBA" id="ARBA00022967"/>
    </source>
</evidence>
<dbReference type="InterPro" id="IPR003439">
    <property type="entry name" value="ABC_transporter-like_ATP-bd"/>
</dbReference>
<dbReference type="InterPro" id="IPR050095">
    <property type="entry name" value="ECF_ABC_transporter_ATP-bd"/>
</dbReference>
<evidence type="ECO:0000256" key="3">
    <source>
        <dbReference type="ARBA" id="ARBA00022448"/>
    </source>
</evidence>
<comment type="similarity">
    <text evidence="2">Belongs to the ABC transporter superfamily.</text>
</comment>
<dbReference type="Gene3D" id="3.40.50.300">
    <property type="entry name" value="P-loop containing nucleotide triphosphate hydrolases"/>
    <property type="match status" value="1"/>
</dbReference>
<protein>
    <submittedName>
        <fullName evidence="10">Energy-coupling factor transporter ATPase</fullName>
    </submittedName>
</protein>
<dbReference type="InterPro" id="IPR003593">
    <property type="entry name" value="AAA+_ATPase"/>
</dbReference>
<dbReference type="InterPro" id="IPR027417">
    <property type="entry name" value="P-loop_NTPase"/>
</dbReference>
<proteinExistence type="inferred from homology"/>
<evidence type="ECO:0000259" key="9">
    <source>
        <dbReference type="PROSITE" id="PS50893"/>
    </source>
</evidence>